<sequence length="630" mass="71163">MGVEVEAKLVHVPVEAGSEQINLLKENGKLNHVSGITEPIKFGSHGTEEPKKAEVSRIPVSNVPKDAVEDWPEPKQIHSFYTVKFRRFDDPKLKARIELAENELQKKNQARSQIIEKLKAKRAEKSIFIEQRKALSAENKEFRSAIDGKIKEMVPLHEALGQLRGSRNAGRERGPTVCSSEEELNHLIKGLQYRIQHESIPLNEEKQILREIKQLEGTREDVKKVAAARAQIHETMGEKESIQNQVKLMNVGLDGVRKGQQEVKGRLKIIDDQIDAINKQIGILDEELKGVVEKRDKTYEHILELRKQREEGNSSFYQNSNVLHKVKQLADQKDVGALKELSVTEVDKFISLWCGSKSFRDDYERRLLQSLDIRQLSRDGRMRNPGEKPLVLPEAPTVSRAEVPARANAKPVKEDHAPVDAAPIQKEQQEVSGKQLNDARGKNTKNTQKKAVIVDDEEIYGLDLPKDIKPKKTEVDEATLKEMKKEEEMAKNKQAMERKRKLAEKAAAKAAKKAQLEAEKKLKEREKKAKKKGGSSAAAGQEPTEEPTETPEEIAEEENAEETVEATVAPKVKARKENTIRHRATRARGSELPKSILKRKKATNYWLWAAAPAALAILVLLVIGYMYLQK</sequence>
<keyword evidence="3" id="KW-1003">Cell membrane</keyword>
<evidence type="ECO:0000256" key="11">
    <source>
        <dbReference type="SAM" id="MobiDB-lite"/>
    </source>
</evidence>
<dbReference type="AlphaFoldDB" id="A0AAN8YA67"/>
<feature type="coiled-coil region" evidence="10">
    <location>
        <begin position="97"/>
        <end position="124"/>
    </location>
</feature>
<evidence type="ECO:0000256" key="4">
    <source>
        <dbReference type="ARBA" id="ARBA00022692"/>
    </source>
</evidence>
<name>A0AAN8YA67_SOLBU</name>
<dbReference type="GO" id="GO:0005789">
    <property type="term" value="C:endoplasmic reticulum membrane"/>
    <property type="evidence" value="ECO:0007669"/>
    <property type="project" value="UniProtKB-SubCell"/>
</dbReference>
<feature type="compositionally biased region" description="Basic and acidic residues" evidence="11">
    <location>
        <begin position="485"/>
        <end position="507"/>
    </location>
</feature>
<comment type="caution">
    <text evidence="13">The sequence shown here is derived from an EMBL/GenBank/DDBJ whole genome shotgun (WGS) entry which is preliminary data.</text>
</comment>
<keyword evidence="4 12" id="KW-0812">Transmembrane</keyword>
<gene>
    <name evidence="13" type="ORF">RDI58_018909</name>
</gene>
<feature type="region of interest" description="Disordered" evidence="11">
    <location>
        <begin position="485"/>
        <end position="570"/>
    </location>
</feature>
<evidence type="ECO:0000256" key="12">
    <source>
        <dbReference type="SAM" id="Phobius"/>
    </source>
</evidence>
<evidence type="ECO:0000256" key="5">
    <source>
        <dbReference type="ARBA" id="ARBA00022824"/>
    </source>
</evidence>
<evidence type="ECO:0000256" key="8">
    <source>
        <dbReference type="ARBA" id="ARBA00023136"/>
    </source>
</evidence>
<evidence type="ECO:0000256" key="10">
    <source>
        <dbReference type="SAM" id="Coils"/>
    </source>
</evidence>
<keyword evidence="7 10" id="KW-0175">Coiled coil</keyword>
<dbReference type="PANTHER" id="PTHR32219:SF2">
    <property type="entry name" value="PROTON PUMP-INTERACTOR 1"/>
    <property type="match status" value="1"/>
</dbReference>
<evidence type="ECO:0000256" key="7">
    <source>
        <dbReference type="ARBA" id="ARBA00023054"/>
    </source>
</evidence>
<feature type="region of interest" description="Disordered" evidence="11">
    <location>
        <begin position="397"/>
        <end position="448"/>
    </location>
</feature>
<accession>A0AAN8YA67</accession>
<dbReference type="GO" id="GO:0005886">
    <property type="term" value="C:plasma membrane"/>
    <property type="evidence" value="ECO:0007669"/>
    <property type="project" value="UniProtKB-SubCell"/>
</dbReference>
<keyword evidence="5" id="KW-0256">Endoplasmic reticulum</keyword>
<evidence type="ECO:0000256" key="9">
    <source>
        <dbReference type="ARBA" id="ARBA00038080"/>
    </source>
</evidence>
<comment type="similarity">
    <text evidence="9">Belongs to the plant Proton pump-interactor protein family.</text>
</comment>
<evidence type="ECO:0000256" key="6">
    <source>
        <dbReference type="ARBA" id="ARBA00022989"/>
    </source>
</evidence>
<feature type="compositionally biased region" description="Basic and acidic residues" evidence="11">
    <location>
        <begin position="514"/>
        <end position="527"/>
    </location>
</feature>
<evidence type="ECO:0000256" key="2">
    <source>
        <dbReference type="ARBA" id="ARBA00004389"/>
    </source>
</evidence>
<keyword evidence="14" id="KW-1185">Reference proteome</keyword>
<dbReference type="Proteomes" id="UP001371456">
    <property type="component" value="Unassembled WGS sequence"/>
</dbReference>
<evidence type="ECO:0008006" key="15">
    <source>
        <dbReference type="Google" id="ProtNLM"/>
    </source>
</evidence>
<evidence type="ECO:0000313" key="14">
    <source>
        <dbReference type="Proteomes" id="UP001371456"/>
    </source>
</evidence>
<feature type="transmembrane region" description="Helical" evidence="12">
    <location>
        <begin position="605"/>
        <end position="628"/>
    </location>
</feature>
<evidence type="ECO:0000256" key="3">
    <source>
        <dbReference type="ARBA" id="ARBA00022475"/>
    </source>
</evidence>
<dbReference type="EMBL" id="JBANQN010000007">
    <property type="protein sequence ID" value="KAK6785454.1"/>
    <property type="molecule type" value="Genomic_DNA"/>
</dbReference>
<keyword evidence="8 12" id="KW-0472">Membrane</keyword>
<dbReference type="PANTHER" id="PTHR32219">
    <property type="entry name" value="RNA-BINDING PROTEIN YLMH-RELATED"/>
    <property type="match status" value="1"/>
</dbReference>
<keyword evidence="6 12" id="KW-1133">Transmembrane helix</keyword>
<evidence type="ECO:0000313" key="13">
    <source>
        <dbReference type="EMBL" id="KAK6785454.1"/>
    </source>
</evidence>
<organism evidence="13 14">
    <name type="scientific">Solanum bulbocastanum</name>
    <name type="common">Wild potato</name>
    <dbReference type="NCBI Taxonomy" id="147425"/>
    <lineage>
        <taxon>Eukaryota</taxon>
        <taxon>Viridiplantae</taxon>
        <taxon>Streptophyta</taxon>
        <taxon>Embryophyta</taxon>
        <taxon>Tracheophyta</taxon>
        <taxon>Spermatophyta</taxon>
        <taxon>Magnoliopsida</taxon>
        <taxon>eudicotyledons</taxon>
        <taxon>Gunneridae</taxon>
        <taxon>Pentapetalae</taxon>
        <taxon>asterids</taxon>
        <taxon>lamiids</taxon>
        <taxon>Solanales</taxon>
        <taxon>Solanaceae</taxon>
        <taxon>Solanoideae</taxon>
        <taxon>Solaneae</taxon>
        <taxon>Solanum</taxon>
    </lineage>
</organism>
<evidence type="ECO:0000256" key="1">
    <source>
        <dbReference type="ARBA" id="ARBA00004162"/>
    </source>
</evidence>
<comment type="subcellular location">
    <subcellularLocation>
        <location evidence="1">Cell membrane</location>
        <topology evidence="1">Single-pass membrane protein</topology>
    </subcellularLocation>
    <subcellularLocation>
        <location evidence="2">Endoplasmic reticulum membrane</location>
        <topology evidence="2">Single-pass membrane protein</topology>
    </subcellularLocation>
</comment>
<proteinExistence type="inferred from homology"/>
<protein>
    <recommendedName>
        <fullName evidence="15">Proton pump interactor 1</fullName>
    </recommendedName>
</protein>
<reference evidence="13 14" key="1">
    <citation type="submission" date="2024-02" db="EMBL/GenBank/DDBJ databases">
        <title>de novo genome assembly of Solanum bulbocastanum strain 11H21.</title>
        <authorList>
            <person name="Hosaka A.J."/>
        </authorList>
    </citation>
    <scope>NUCLEOTIDE SEQUENCE [LARGE SCALE GENOMIC DNA]</scope>
    <source>
        <tissue evidence="13">Young leaves</tissue>
    </source>
</reference>
<dbReference type="InterPro" id="IPR055282">
    <property type="entry name" value="PPI1-4"/>
</dbReference>
<feature type="compositionally biased region" description="Acidic residues" evidence="11">
    <location>
        <begin position="543"/>
        <end position="564"/>
    </location>
</feature>